<accession>A0A498N754</accession>
<proteinExistence type="predicted"/>
<feature type="compositionally biased region" description="Polar residues" evidence="1">
    <location>
        <begin position="50"/>
        <end position="59"/>
    </location>
</feature>
<dbReference type="STRING" id="84645.A0A498N754"/>
<evidence type="ECO:0000313" key="3">
    <source>
        <dbReference type="Proteomes" id="UP000290572"/>
    </source>
</evidence>
<name>A0A498N754_LABRO</name>
<sequence length="100" mass="11337">MGDWSDPLDPDAETQIIYKELLQGRDKLRKQYLETQEMQAAKQEEPLRASQPSSVSAQGRSERARVVAARLLDVVLDLERAHSTFQSQEPDESRPLILSS</sequence>
<protein>
    <submittedName>
        <fullName evidence="2">RasGAP-activating 1</fullName>
    </submittedName>
</protein>
<gene>
    <name evidence="2" type="ORF">ROHU_019252</name>
</gene>
<dbReference type="Proteomes" id="UP000290572">
    <property type="component" value="Unassembled WGS sequence"/>
</dbReference>
<feature type="region of interest" description="Disordered" evidence="1">
    <location>
        <begin position="36"/>
        <end position="62"/>
    </location>
</feature>
<evidence type="ECO:0000313" key="2">
    <source>
        <dbReference type="EMBL" id="RXN28651.1"/>
    </source>
</evidence>
<organism evidence="2 3">
    <name type="scientific">Labeo rohita</name>
    <name type="common">Indian major carp</name>
    <name type="synonym">Cyprinus rohita</name>
    <dbReference type="NCBI Taxonomy" id="84645"/>
    <lineage>
        <taxon>Eukaryota</taxon>
        <taxon>Metazoa</taxon>
        <taxon>Chordata</taxon>
        <taxon>Craniata</taxon>
        <taxon>Vertebrata</taxon>
        <taxon>Euteleostomi</taxon>
        <taxon>Actinopterygii</taxon>
        <taxon>Neopterygii</taxon>
        <taxon>Teleostei</taxon>
        <taxon>Ostariophysi</taxon>
        <taxon>Cypriniformes</taxon>
        <taxon>Cyprinidae</taxon>
        <taxon>Labeoninae</taxon>
        <taxon>Labeonini</taxon>
        <taxon>Labeo</taxon>
    </lineage>
</organism>
<dbReference type="AlphaFoldDB" id="A0A498N754"/>
<dbReference type="EMBL" id="QBIY01011857">
    <property type="protein sequence ID" value="RXN28651.1"/>
    <property type="molecule type" value="Genomic_DNA"/>
</dbReference>
<comment type="caution">
    <text evidence="2">The sequence shown here is derived from an EMBL/GenBank/DDBJ whole genome shotgun (WGS) entry which is preliminary data.</text>
</comment>
<evidence type="ECO:0000256" key="1">
    <source>
        <dbReference type="SAM" id="MobiDB-lite"/>
    </source>
</evidence>
<reference evidence="2 3" key="1">
    <citation type="submission" date="2018-03" db="EMBL/GenBank/DDBJ databases">
        <title>Draft genome sequence of Rohu Carp (Labeo rohita).</title>
        <authorList>
            <person name="Das P."/>
            <person name="Kushwaha B."/>
            <person name="Joshi C.G."/>
            <person name="Kumar D."/>
            <person name="Nagpure N.S."/>
            <person name="Sahoo L."/>
            <person name="Das S.P."/>
            <person name="Bit A."/>
            <person name="Patnaik S."/>
            <person name="Meher P.K."/>
            <person name="Jayasankar P."/>
            <person name="Koringa P.G."/>
            <person name="Patel N.V."/>
            <person name="Hinsu A.T."/>
            <person name="Kumar R."/>
            <person name="Pandey M."/>
            <person name="Agarwal S."/>
            <person name="Srivastava S."/>
            <person name="Singh M."/>
            <person name="Iquebal M.A."/>
            <person name="Jaiswal S."/>
            <person name="Angadi U.B."/>
            <person name="Kumar N."/>
            <person name="Raza M."/>
            <person name="Shah T.M."/>
            <person name="Rai A."/>
            <person name="Jena J.K."/>
        </authorList>
    </citation>
    <scope>NUCLEOTIDE SEQUENCE [LARGE SCALE GENOMIC DNA]</scope>
    <source>
        <strain evidence="2">DASCIFA01</strain>
        <tissue evidence="2">Testis</tissue>
    </source>
</reference>
<keyword evidence="3" id="KW-1185">Reference proteome</keyword>